<evidence type="ECO:0000256" key="2">
    <source>
        <dbReference type="ARBA" id="ARBA00022475"/>
    </source>
</evidence>
<keyword evidence="4 6" id="KW-1133">Transmembrane helix</keyword>
<dbReference type="PANTHER" id="PTHR30086:SF19">
    <property type="entry name" value="THREONINE EFFLUX PROTEIN"/>
    <property type="match status" value="1"/>
</dbReference>
<feature type="transmembrane region" description="Helical" evidence="6">
    <location>
        <begin position="113"/>
        <end position="132"/>
    </location>
</feature>
<evidence type="ECO:0000313" key="7">
    <source>
        <dbReference type="EMBL" id="MER5172511.1"/>
    </source>
</evidence>
<evidence type="ECO:0000256" key="1">
    <source>
        <dbReference type="ARBA" id="ARBA00004651"/>
    </source>
</evidence>
<evidence type="ECO:0000256" key="5">
    <source>
        <dbReference type="ARBA" id="ARBA00023136"/>
    </source>
</evidence>
<accession>A0ABV1SHZ7</accession>
<gene>
    <name evidence="7" type="ORF">VSX56_12080</name>
</gene>
<comment type="subcellular location">
    <subcellularLocation>
        <location evidence="1">Cell membrane</location>
        <topology evidence="1">Multi-pass membrane protein</topology>
    </subcellularLocation>
</comment>
<keyword evidence="3 6" id="KW-0812">Transmembrane</keyword>
<feature type="transmembrane region" description="Helical" evidence="6">
    <location>
        <begin position="49"/>
        <end position="73"/>
    </location>
</feature>
<evidence type="ECO:0000256" key="3">
    <source>
        <dbReference type="ARBA" id="ARBA00022692"/>
    </source>
</evidence>
<feature type="transmembrane region" description="Helical" evidence="6">
    <location>
        <begin position="180"/>
        <end position="198"/>
    </location>
</feature>
<organism evidence="7 8">
    <name type="scientific">Thioclava kandeliae</name>
    <dbReference type="NCBI Taxonomy" id="3070818"/>
    <lineage>
        <taxon>Bacteria</taxon>
        <taxon>Pseudomonadati</taxon>
        <taxon>Pseudomonadota</taxon>
        <taxon>Alphaproteobacteria</taxon>
        <taxon>Rhodobacterales</taxon>
        <taxon>Paracoccaceae</taxon>
        <taxon>Thioclava</taxon>
    </lineage>
</organism>
<dbReference type="RefSeq" id="WP_339113050.1">
    <property type="nucleotide sequence ID" value="NZ_JAYWLC010000009.1"/>
</dbReference>
<dbReference type="Proteomes" id="UP001438953">
    <property type="component" value="Unassembled WGS sequence"/>
</dbReference>
<evidence type="ECO:0000256" key="4">
    <source>
        <dbReference type="ARBA" id="ARBA00022989"/>
    </source>
</evidence>
<evidence type="ECO:0000313" key="8">
    <source>
        <dbReference type="Proteomes" id="UP001438953"/>
    </source>
</evidence>
<protein>
    <submittedName>
        <fullName evidence="7">LysE family translocator</fullName>
    </submittedName>
</protein>
<keyword evidence="2" id="KW-1003">Cell membrane</keyword>
<sequence>MSHLLIAYLAYFLAVASPGPSTLAILGTAMASGRRPALALASGVVSGSLIWAGLTALGMGALLLSLVQLIWLLKLAGGLYLMYLAWKSLRSASCPPPAAGRGQSPAAAYRRGLLLHLTNPKAILGWAATFALGLPEGAGGAEMAALFAGCAAIGICVNFGYAWGFSQGAVARTYLRARRWIERSLAAVFAAAGLHLILSRG</sequence>
<dbReference type="EMBL" id="JAYWLC010000009">
    <property type="protein sequence ID" value="MER5172511.1"/>
    <property type="molecule type" value="Genomic_DNA"/>
</dbReference>
<reference evidence="7 8" key="1">
    <citation type="submission" date="2024-01" db="EMBL/GenBank/DDBJ databases">
        <authorList>
            <person name="Deng Y."/>
            <person name="Su J."/>
        </authorList>
    </citation>
    <scope>NUCLEOTIDE SEQUENCE [LARGE SCALE GENOMIC DNA]</scope>
    <source>
        <strain evidence="7 8">CPCC 100088</strain>
    </source>
</reference>
<dbReference type="PANTHER" id="PTHR30086">
    <property type="entry name" value="ARGININE EXPORTER PROTEIN ARGO"/>
    <property type="match status" value="1"/>
</dbReference>
<proteinExistence type="predicted"/>
<name>A0ABV1SHZ7_9RHOB</name>
<feature type="transmembrane region" description="Helical" evidence="6">
    <location>
        <begin position="144"/>
        <end position="164"/>
    </location>
</feature>
<keyword evidence="8" id="KW-1185">Reference proteome</keyword>
<keyword evidence="5 6" id="KW-0472">Membrane</keyword>
<comment type="caution">
    <text evidence="7">The sequence shown here is derived from an EMBL/GenBank/DDBJ whole genome shotgun (WGS) entry which is preliminary data.</text>
</comment>
<dbReference type="Pfam" id="PF01810">
    <property type="entry name" value="LysE"/>
    <property type="match status" value="1"/>
</dbReference>
<dbReference type="InterPro" id="IPR001123">
    <property type="entry name" value="LeuE-type"/>
</dbReference>
<evidence type="ECO:0000256" key="6">
    <source>
        <dbReference type="SAM" id="Phobius"/>
    </source>
</evidence>
<reference evidence="7 8" key="2">
    <citation type="submission" date="2024-06" db="EMBL/GenBank/DDBJ databases">
        <title>Thioclava kandeliae sp. nov. from a rhizosphere soil sample of Kandelia candel in a mangrove.</title>
        <authorList>
            <person name="Mu T."/>
        </authorList>
    </citation>
    <scope>NUCLEOTIDE SEQUENCE [LARGE SCALE GENOMIC DNA]</scope>
    <source>
        <strain evidence="7 8">CPCC 100088</strain>
    </source>
</reference>